<feature type="binding site" evidence="19">
    <location>
        <position position="31"/>
    </location>
    <ligand>
        <name>Mg(2+)</name>
        <dbReference type="ChEBI" id="CHEBI:18420"/>
        <label>2</label>
    </ligand>
</feature>
<feature type="binding site" evidence="19">
    <location>
        <begin position="30"/>
        <end position="31"/>
    </location>
    <ligand>
        <name>D-ribulose 5-phosphate</name>
        <dbReference type="ChEBI" id="CHEBI:58121"/>
    </ligand>
</feature>
<dbReference type="Pfam" id="PF00925">
    <property type="entry name" value="GTP_cyclohydro2"/>
    <property type="match status" value="1"/>
</dbReference>
<evidence type="ECO:0000256" key="16">
    <source>
        <dbReference type="ARBA" id="ARBA00023268"/>
    </source>
</evidence>
<evidence type="ECO:0000256" key="11">
    <source>
        <dbReference type="ARBA" id="ARBA00022833"/>
    </source>
</evidence>
<feature type="site" description="Essential for DHBP synthase activity" evidence="19">
    <location>
        <position position="166"/>
    </location>
</feature>
<dbReference type="SUPFAM" id="SSF142695">
    <property type="entry name" value="RibA-like"/>
    <property type="match status" value="1"/>
</dbReference>
<reference evidence="21 22" key="1">
    <citation type="submission" date="2014-07" db="EMBL/GenBank/DDBJ databases">
        <authorList>
            <person name="McCorrison J."/>
            <person name="Sanka R."/>
            <person name="Torralba M."/>
            <person name="Gillis M."/>
            <person name="Haft D.H."/>
            <person name="Methe B."/>
            <person name="Sutton G."/>
            <person name="Nelson K.E."/>
        </authorList>
    </citation>
    <scope>NUCLEOTIDE SEQUENCE [LARGE SCALE GENOMIC DNA]</scope>
    <source>
        <strain evidence="21 22">DNF00314</strain>
    </source>
</reference>
<evidence type="ECO:0000256" key="10">
    <source>
        <dbReference type="ARBA" id="ARBA00022801"/>
    </source>
</evidence>
<comment type="catalytic activity">
    <reaction evidence="1 19">
        <text>D-ribulose 5-phosphate = (2S)-2-hydroxy-3-oxobutyl phosphate + formate + H(+)</text>
        <dbReference type="Rhea" id="RHEA:18457"/>
        <dbReference type="ChEBI" id="CHEBI:15378"/>
        <dbReference type="ChEBI" id="CHEBI:15740"/>
        <dbReference type="ChEBI" id="CHEBI:58121"/>
        <dbReference type="ChEBI" id="CHEBI:58830"/>
        <dbReference type="EC" id="4.1.99.12"/>
    </reaction>
</comment>
<organism evidence="21 22">
    <name type="scientific">Veillonella montpellierensis DNF00314</name>
    <dbReference type="NCBI Taxonomy" id="1401067"/>
    <lineage>
        <taxon>Bacteria</taxon>
        <taxon>Bacillati</taxon>
        <taxon>Bacillota</taxon>
        <taxon>Negativicutes</taxon>
        <taxon>Veillonellales</taxon>
        <taxon>Veillonellaceae</taxon>
        <taxon>Veillonella</taxon>
    </lineage>
</organism>
<dbReference type="RefSeq" id="WP_038150880.1">
    <property type="nucleotide sequence ID" value="NZ_JRNT01000004.1"/>
</dbReference>
<dbReference type="GO" id="GO:0000287">
    <property type="term" value="F:magnesium ion binding"/>
    <property type="evidence" value="ECO:0007669"/>
    <property type="project" value="UniProtKB-UniRule"/>
</dbReference>
<evidence type="ECO:0000256" key="5">
    <source>
        <dbReference type="ARBA" id="ARBA00004904"/>
    </source>
</evidence>
<evidence type="ECO:0000256" key="13">
    <source>
        <dbReference type="ARBA" id="ARBA00023134"/>
    </source>
</evidence>
<feature type="binding site" evidence="19">
    <location>
        <position position="319"/>
    </location>
    <ligand>
        <name>GTP</name>
        <dbReference type="ChEBI" id="CHEBI:37565"/>
    </ligand>
</feature>
<dbReference type="InterPro" id="IPR032677">
    <property type="entry name" value="GTP_cyclohydro_II"/>
</dbReference>
<feature type="binding site" evidence="19">
    <location>
        <position position="275"/>
    </location>
    <ligand>
        <name>GTP</name>
        <dbReference type="ChEBI" id="CHEBI:37565"/>
    </ligand>
</feature>
<feature type="binding site" evidence="19">
    <location>
        <begin position="254"/>
        <end position="258"/>
    </location>
    <ligand>
        <name>GTP</name>
        <dbReference type="ChEBI" id="CHEBI:37565"/>
    </ligand>
</feature>
<dbReference type="GO" id="GO:0008686">
    <property type="term" value="F:3,4-dihydroxy-2-butanone-4-phosphate synthase activity"/>
    <property type="evidence" value="ECO:0007669"/>
    <property type="project" value="UniProtKB-UniRule"/>
</dbReference>
<dbReference type="HAMAP" id="MF_00179">
    <property type="entry name" value="RibA"/>
    <property type="match status" value="1"/>
</dbReference>
<feature type="domain" description="GTP cyclohydrolase II" evidence="20">
    <location>
        <begin position="213"/>
        <end position="375"/>
    </location>
</feature>
<evidence type="ECO:0000256" key="12">
    <source>
        <dbReference type="ARBA" id="ARBA00022842"/>
    </source>
</evidence>
<keyword evidence="9 19" id="KW-0547">Nucleotide-binding</keyword>
<comment type="similarity">
    <text evidence="6 19">In the N-terminal section; belongs to the DHBP synthase family.</text>
</comment>
<evidence type="ECO:0000256" key="8">
    <source>
        <dbReference type="ARBA" id="ARBA00022723"/>
    </source>
</evidence>
<dbReference type="Proteomes" id="UP000029628">
    <property type="component" value="Unassembled WGS sequence"/>
</dbReference>
<dbReference type="Gene3D" id="3.40.50.10990">
    <property type="entry name" value="GTP cyclohydrolase II"/>
    <property type="match status" value="1"/>
</dbReference>
<keyword evidence="7 19" id="KW-0686">Riboflavin biosynthesis</keyword>
<keyword evidence="22" id="KW-1185">Reference proteome</keyword>
<comment type="catalytic activity">
    <reaction evidence="18 19">
        <text>GTP + 4 H2O = 2,5-diamino-6-hydroxy-4-(5-phosphoribosylamino)-pyrimidine + formate + 2 phosphate + 3 H(+)</text>
        <dbReference type="Rhea" id="RHEA:23704"/>
        <dbReference type="ChEBI" id="CHEBI:15377"/>
        <dbReference type="ChEBI" id="CHEBI:15378"/>
        <dbReference type="ChEBI" id="CHEBI:15740"/>
        <dbReference type="ChEBI" id="CHEBI:37565"/>
        <dbReference type="ChEBI" id="CHEBI:43474"/>
        <dbReference type="ChEBI" id="CHEBI:58614"/>
        <dbReference type="EC" id="3.5.4.25"/>
    </reaction>
</comment>
<keyword evidence="15 19" id="KW-0456">Lyase</keyword>
<dbReference type="HAMAP" id="MF_00180">
    <property type="entry name" value="RibB"/>
    <property type="match status" value="1"/>
</dbReference>
<dbReference type="eggNOG" id="COG0108">
    <property type="taxonomic scope" value="Bacteria"/>
</dbReference>
<accession>A0A096CST1</accession>
<feature type="region of interest" description="DHBP synthase" evidence="19">
    <location>
        <begin position="1"/>
        <end position="203"/>
    </location>
</feature>
<feature type="binding site" evidence="19">
    <location>
        <position position="31"/>
    </location>
    <ligand>
        <name>Mg(2+)</name>
        <dbReference type="ChEBI" id="CHEBI:18420"/>
        <label>1</label>
    </ligand>
</feature>
<keyword evidence="10 19" id="KW-0378">Hydrolase</keyword>
<evidence type="ECO:0000256" key="18">
    <source>
        <dbReference type="ARBA" id="ARBA00049295"/>
    </source>
</evidence>
<dbReference type="EC" id="3.5.4.25" evidence="19"/>
<dbReference type="Gene3D" id="3.90.870.10">
    <property type="entry name" value="DHBP synthase"/>
    <property type="match status" value="1"/>
</dbReference>
<feature type="binding site" evidence="19">
    <location>
        <position position="270"/>
    </location>
    <ligand>
        <name>Zn(2+)</name>
        <dbReference type="ChEBI" id="CHEBI:29105"/>
        <note>catalytic</note>
    </ligand>
</feature>
<sequence length="401" mass="44818">MGKEVFNTIPEVLEELRQGHLIIVVDDENRENEGDLVIAAEFATTESINFMVKEARGIVCTPMRAERLEALGIGAMVEKNTDNHETAFTVTVDHVDTTTGVSPAERAYTIRELLNPKAKPADFRRPGHVFPLQYKEGGVLVRQGHTEASVDLCRLAGLQEATTICEITNDDGHMARLDDLLQFANKHNLKICSVADLIEYRKQHESIISLGAKSKLPTKFGDFDIYVFKNALDNKEHLAIVKGDVTSQENVLLRVHSECLTGDVFGSKRCDCGEQLERALRKIDEAGQGVVVYMRQEGRGIGLTNKIKAYALQEQGYDTVEANEKLGFPADMREYSIAAQIIRYFGIKSIQLLTNNPTKRQGIEHWGIKISKRIPLIIKANNINAGYLKTKTEKMGHQLEI</sequence>
<keyword evidence="14 19" id="KW-0464">Manganese</keyword>
<evidence type="ECO:0000256" key="19">
    <source>
        <dbReference type="HAMAP-Rule" id="MF_01283"/>
    </source>
</evidence>
<feature type="binding site" evidence="19">
    <location>
        <begin position="142"/>
        <end position="146"/>
    </location>
    <ligand>
        <name>D-ribulose 5-phosphate</name>
        <dbReference type="ChEBI" id="CHEBI:58121"/>
    </ligand>
</feature>
<dbReference type="Pfam" id="PF00926">
    <property type="entry name" value="DHBP_synthase"/>
    <property type="match status" value="1"/>
</dbReference>
<dbReference type="GO" id="GO:0030145">
    <property type="term" value="F:manganese ion binding"/>
    <property type="evidence" value="ECO:0007669"/>
    <property type="project" value="UniProtKB-UniRule"/>
</dbReference>
<feature type="binding site" evidence="19">
    <location>
        <position position="166"/>
    </location>
    <ligand>
        <name>D-ribulose 5-phosphate</name>
        <dbReference type="ChEBI" id="CHEBI:58121"/>
    </ligand>
</feature>
<comment type="cofactor">
    <cofactor evidence="19">
        <name>Zn(2+)</name>
        <dbReference type="ChEBI" id="CHEBI:29105"/>
    </cofactor>
    <text evidence="19">Binds 1 zinc ion per subunit.</text>
</comment>
<dbReference type="FunFam" id="3.40.50.10990:FF:000001">
    <property type="entry name" value="Riboflavin biosynthesis protein RibBA"/>
    <property type="match status" value="1"/>
</dbReference>
<evidence type="ECO:0000256" key="9">
    <source>
        <dbReference type="ARBA" id="ARBA00022741"/>
    </source>
</evidence>
<evidence type="ECO:0000256" key="7">
    <source>
        <dbReference type="ARBA" id="ARBA00022619"/>
    </source>
</evidence>
<comment type="cofactor">
    <cofactor evidence="2">
        <name>Mn(2+)</name>
        <dbReference type="ChEBI" id="CHEBI:29035"/>
    </cofactor>
</comment>
<comment type="pathway">
    <text evidence="5 19">Cofactor biosynthesis; riboflavin biosynthesis; 2-hydroxy-3-oxobutyl phosphate from D-ribulose 5-phosphate: step 1/1.</text>
</comment>
<comment type="pathway">
    <text evidence="4 19">Cofactor biosynthesis; riboflavin biosynthesis; 5-amino-6-(D-ribitylamino)uracil from GTP: step 1/4.</text>
</comment>
<comment type="caution">
    <text evidence="21">The sequence shown here is derived from an EMBL/GenBank/DDBJ whole genome shotgun (WGS) entry which is preliminary data.</text>
</comment>
<keyword evidence="16 19" id="KW-0511">Multifunctional enzyme</keyword>
<evidence type="ECO:0000256" key="1">
    <source>
        <dbReference type="ARBA" id="ARBA00000141"/>
    </source>
</evidence>
<comment type="function">
    <text evidence="17 19">Catalyzes the conversion of GTP to 2,5-diamino-6-ribosylamino-4(3H)-pyrimidinone 5'-phosphate (DARP), formate and pyrophosphate.</text>
</comment>
<dbReference type="GO" id="GO:0008270">
    <property type="term" value="F:zinc ion binding"/>
    <property type="evidence" value="ECO:0007669"/>
    <property type="project" value="UniProtKB-UniRule"/>
</dbReference>
<dbReference type="NCBIfam" id="TIGR00505">
    <property type="entry name" value="ribA"/>
    <property type="match status" value="1"/>
</dbReference>
<dbReference type="PANTHER" id="PTHR21327:SF18">
    <property type="entry name" value="3,4-DIHYDROXY-2-BUTANONE 4-PHOSPHATE SYNTHASE"/>
    <property type="match status" value="1"/>
</dbReference>
<dbReference type="FunFam" id="3.90.870.10:FF:000001">
    <property type="entry name" value="Riboflavin biosynthesis protein RibBA"/>
    <property type="match status" value="1"/>
</dbReference>
<dbReference type="PANTHER" id="PTHR21327">
    <property type="entry name" value="GTP CYCLOHYDROLASE II-RELATED"/>
    <property type="match status" value="1"/>
</dbReference>
<protein>
    <recommendedName>
        <fullName evidence="19">Riboflavin biosynthesis protein RibBA</fullName>
    </recommendedName>
    <domain>
        <recommendedName>
            <fullName evidence="19">3,4-dihydroxy-2-butanone 4-phosphate synthase</fullName>
            <shortName evidence="19">DHBP synthase</shortName>
            <ecNumber evidence="19">4.1.99.12</ecNumber>
        </recommendedName>
    </domain>
    <domain>
        <recommendedName>
            <fullName evidence="19">GTP cyclohydrolase-2</fullName>
            <ecNumber evidence="19">3.5.4.25</ecNumber>
        </recommendedName>
        <alternativeName>
            <fullName evidence="19">GTP cyclohydrolase II</fullName>
        </alternativeName>
    </domain>
</protein>
<dbReference type="GO" id="GO:0009231">
    <property type="term" value="P:riboflavin biosynthetic process"/>
    <property type="evidence" value="ECO:0007669"/>
    <property type="project" value="UniProtKB-UniRule"/>
</dbReference>
<feature type="binding site" evidence="19">
    <location>
        <position position="272"/>
    </location>
    <ligand>
        <name>Zn(2+)</name>
        <dbReference type="ChEBI" id="CHEBI:29105"/>
        <note>catalytic</note>
    </ligand>
</feature>
<dbReference type="InterPro" id="IPR036144">
    <property type="entry name" value="RibA-like_sf"/>
</dbReference>
<evidence type="ECO:0000256" key="4">
    <source>
        <dbReference type="ARBA" id="ARBA00004853"/>
    </source>
</evidence>
<evidence type="ECO:0000256" key="6">
    <source>
        <dbReference type="ARBA" id="ARBA00005520"/>
    </source>
</evidence>
<evidence type="ECO:0000313" key="22">
    <source>
        <dbReference type="Proteomes" id="UP000029628"/>
    </source>
</evidence>
<dbReference type="AlphaFoldDB" id="A0A096CST1"/>
<dbReference type="GO" id="GO:0003935">
    <property type="term" value="F:GTP cyclohydrolase II activity"/>
    <property type="evidence" value="ECO:0007669"/>
    <property type="project" value="UniProtKB-UniRule"/>
</dbReference>
<dbReference type="UniPathway" id="UPA00275">
    <property type="reaction ID" value="UER00399"/>
</dbReference>
<gene>
    <name evidence="19" type="primary">ribBA</name>
    <name evidence="21" type="ORF">HMPREF0872_00115</name>
</gene>
<dbReference type="SUPFAM" id="SSF55821">
    <property type="entry name" value="YrdC/RibB"/>
    <property type="match status" value="1"/>
</dbReference>
<dbReference type="NCBIfam" id="TIGR00506">
    <property type="entry name" value="ribB"/>
    <property type="match status" value="1"/>
</dbReference>
<feature type="binding site" evidence="19">
    <location>
        <position position="259"/>
    </location>
    <ligand>
        <name>Zn(2+)</name>
        <dbReference type="ChEBI" id="CHEBI:29105"/>
        <note>catalytic</note>
    </ligand>
</feature>
<feature type="binding site" evidence="19">
    <location>
        <position position="359"/>
    </location>
    <ligand>
        <name>GTP</name>
        <dbReference type="ChEBI" id="CHEBI:37565"/>
    </ligand>
</feature>
<dbReference type="EC" id="4.1.99.12" evidence="19"/>
<dbReference type="GO" id="GO:0005525">
    <property type="term" value="F:GTP binding"/>
    <property type="evidence" value="ECO:0007669"/>
    <property type="project" value="UniProtKB-KW"/>
</dbReference>
<dbReference type="InterPro" id="IPR000422">
    <property type="entry name" value="DHBP_synthase_RibB"/>
</dbReference>
<comment type="similarity">
    <text evidence="19">In the C-terminal section; belongs to the GTP cyclohydrolase II family.</text>
</comment>
<keyword evidence="13 19" id="KW-0342">GTP-binding</keyword>
<evidence type="ECO:0000256" key="2">
    <source>
        <dbReference type="ARBA" id="ARBA00001936"/>
    </source>
</evidence>
<dbReference type="InterPro" id="IPR000926">
    <property type="entry name" value="RibA"/>
</dbReference>
<dbReference type="eggNOG" id="COG0807">
    <property type="taxonomic scope" value="Bacteria"/>
</dbReference>
<dbReference type="CDD" id="cd00641">
    <property type="entry name" value="GTP_cyclohydro2"/>
    <property type="match status" value="1"/>
</dbReference>
<feature type="binding site" evidence="19">
    <location>
        <position position="35"/>
    </location>
    <ligand>
        <name>D-ribulose 5-phosphate</name>
        <dbReference type="ChEBI" id="CHEBI:58121"/>
    </ligand>
</feature>
<keyword evidence="8 19" id="KW-0479">Metal-binding</keyword>
<dbReference type="EMBL" id="JRNT01000004">
    <property type="protein sequence ID" value="KGF48374.1"/>
    <property type="molecule type" value="Genomic_DNA"/>
</dbReference>
<evidence type="ECO:0000256" key="17">
    <source>
        <dbReference type="ARBA" id="ARBA00043932"/>
    </source>
</evidence>
<feature type="region of interest" description="GTP cyclohydrolase II" evidence="19">
    <location>
        <begin position="204"/>
        <end position="401"/>
    </location>
</feature>
<keyword evidence="11 19" id="KW-0862">Zinc</keyword>
<dbReference type="PIRSF" id="PIRSF001259">
    <property type="entry name" value="RibA"/>
    <property type="match status" value="1"/>
</dbReference>
<evidence type="ECO:0000313" key="21">
    <source>
        <dbReference type="EMBL" id="KGF48374.1"/>
    </source>
</evidence>
<proteinExistence type="inferred from homology"/>
<evidence type="ECO:0000256" key="14">
    <source>
        <dbReference type="ARBA" id="ARBA00023211"/>
    </source>
</evidence>
<dbReference type="GO" id="GO:0005829">
    <property type="term" value="C:cytosol"/>
    <property type="evidence" value="ECO:0007669"/>
    <property type="project" value="TreeGrafter"/>
</dbReference>
<feature type="binding site" evidence="19">
    <location>
        <position position="145"/>
    </location>
    <ligand>
        <name>Mg(2+)</name>
        <dbReference type="ChEBI" id="CHEBI:18420"/>
        <label>2</label>
    </ligand>
</feature>
<dbReference type="NCBIfam" id="NF006803">
    <property type="entry name" value="PRK09311.1"/>
    <property type="match status" value="1"/>
</dbReference>
<comment type="function">
    <text evidence="3 19">Catalyzes the conversion of D-ribulose 5-phosphate to formate and 3,4-dihydroxy-2-butanone 4-phosphate.</text>
</comment>
<feature type="binding site" evidence="19">
    <location>
        <position position="354"/>
    </location>
    <ligand>
        <name>GTP</name>
        <dbReference type="ChEBI" id="CHEBI:37565"/>
    </ligand>
</feature>
<evidence type="ECO:0000259" key="20">
    <source>
        <dbReference type="Pfam" id="PF00925"/>
    </source>
</evidence>
<dbReference type="HAMAP" id="MF_01283">
    <property type="entry name" value="RibBA"/>
    <property type="match status" value="1"/>
</dbReference>
<feature type="active site" description="Proton acceptor; for GTP cyclohydrolase activity" evidence="19">
    <location>
        <position position="331"/>
    </location>
</feature>
<evidence type="ECO:0000256" key="3">
    <source>
        <dbReference type="ARBA" id="ARBA00002284"/>
    </source>
</evidence>
<dbReference type="NCBIfam" id="NF001591">
    <property type="entry name" value="PRK00393.1"/>
    <property type="match status" value="1"/>
</dbReference>
<feature type="site" description="Essential for DHBP synthase activity" evidence="19">
    <location>
        <position position="128"/>
    </location>
</feature>
<name>A0A096CST1_9FIRM</name>
<evidence type="ECO:0000256" key="15">
    <source>
        <dbReference type="ARBA" id="ARBA00023239"/>
    </source>
</evidence>
<feature type="active site" description="Nucleophile; for GTP cyclohydrolase activity" evidence="19">
    <location>
        <position position="333"/>
    </location>
</feature>
<dbReference type="InterPro" id="IPR017945">
    <property type="entry name" value="DHBP_synth_RibB-like_a/b_dom"/>
</dbReference>
<dbReference type="InterPro" id="IPR016299">
    <property type="entry name" value="Riboflavin_synth_RibBA"/>
</dbReference>
<keyword evidence="12 19" id="KW-0460">Magnesium</keyword>
<comment type="cofactor">
    <cofactor evidence="19">
        <name>Mg(2+)</name>
        <dbReference type="ChEBI" id="CHEBI:18420"/>
    </cofactor>
    <cofactor evidence="19">
        <name>Mn(2+)</name>
        <dbReference type="ChEBI" id="CHEBI:29035"/>
    </cofactor>
    <text evidence="19">Binds 2 divalent metal cations per subunit. Magnesium or manganese.</text>
</comment>
<feature type="binding site" evidence="19">
    <location>
        <begin position="297"/>
        <end position="299"/>
    </location>
    <ligand>
        <name>GTP</name>
        <dbReference type="ChEBI" id="CHEBI:37565"/>
    </ligand>
</feature>